<dbReference type="OrthoDB" id="5116871at2"/>
<feature type="transmembrane region" description="Helical" evidence="2">
    <location>
        <begin position="20"/>
        <end position="40"/>
    </location>
</feature>
<dbReference type="Proteomes" id="UP000230161">
    <property type="component" value="Unassembled WGS sequence"/>
</dbReference>
<sequence length="284" mass="32561">MDTPWWNIDGAPTPDEWTALFAGLTLVAAIIAAVIALRQLRAHFETARAQSRPYVIVDFAFKSILMQVEIKNIGATAASELTLRVTPPFESGLREQAATLNAVFSEPERISMLAPGRRILYTFDRAPDYHEAKRPERYAVTASYTDMPVQYHRPWRQGWHRQEIRYTETFVLDFRQWSQATTESDYDNMNWNIAKRQERRTEKAVNALTSIAATIKRRSEELQGAAVTLDVVEQSELRSNAAIEHPVDVPPREPEPADFELERNTETPNSTTRGLWSKIRQFLQ</sequence>
<keyword evidence="4" id="KW-1185">Reference proteome</keyword>
<keyword evidence="2" id="KW-0812">Transmembrane</keyword>
<keyword evidence="2" id="KW-0472">Membrane</keyword>
<gene>
    <name evidence="3" type="ORF">CLV54_1550</name>
</gene>
<name>A0A2M9C0J1_9MICO</name>
<accession>A0A2M9C0J1</accession>
<evidence type="ECO:0000313" key="3">
    <source>
        <dbReference type="EMBL" id="PJJ63871.1"/>
    </source>
</evidence>
<dbReference type="AlphaFoldDB" id="A0A2M9C0J1"/>
<feature type="compositionally biased region" description="Basic and acidic residues" evidence="1">
    <location>
        <begin position="246"/>
        <end position="265"/>
    </location>
</feature>
<reference evidence="3 4" key="1">
    <citation type="submission" date="2017-11" db="EMBL/GenBank/DDBJ databases">
        <title>Genomic Encyclopedia of Archaeal and Bacterial Type Strains, Phase II (KMG-II): From Individual Species to Whole Genera.</title>
        <authorList>
            <person name="Goeker M."/>
        </authorList>
    </citation>
    <scope>NUCLEOTIDE SEQUENCE [LARGE SCALE GENOMIC DNA]</scope>
    <source>
        <strain evidence="3 4">DSM 25625</strain>
    </source>
</reference>
<dbReference type="RefSeq" id="WP_100344321.1">
    <property type="nucleotide sequence ID" value="NZ_PGFB01000002.1"/>
</dbReference>
<evidence type="ECO:0000256" key="2">
    <source>
        <dbReference type="SAM" id="Phobius"/>
    </source>
</evidence>
<evidence type="ECO:0000256" key="1">
    <source>
        <dbReference type="SAM" id="MobiDB-lite"/>
    </source>
</evidence>
<comment type="caution">
    <text evidence="3">The sequence shown here is derived from an EMBL/GenBank/DDBJ whole genome shotgun (WGS) entry which is preliminary data.</text>
</comment>
<evidence type="ECO:0000313" key="4">
    <source>
        <dbReference type="Proteomes" id="UP000230161"/>
    </source>
</evidence>
<dbReference type="EMBL" id="PGFB01000002">
    <property type="protein sequence ID" value="PJJ63871.1"/>
    <property type="molecule type" value="Genomic_DNA"/>
</dbReference>
<organism evidence="3 4">
    <name type="scientific">Compostimonas suwonensis</name>
    <dbReference type="NCBI Taxonomy" id="1048394"/>
    <lineage>
        <taxon>Bacteria</taxon>
        <taxon>Bacillati</taxon>
        <taxon>Actinomycetota</taxon>
        <taxon>Actinomycetes</taxon>
        <taxon>Micrococcales</taxon>
        <taxon>Microbacteriaceae</taxon>
        <taxon>Compostimonas</taxon>
    </lineage>
</organism>
<proteinExistence type="predicted"/>
<protein>
    <submittedName>
        <fullName evidence="3">Uncharacterized protein</fullName>
    </submittedName>
</protein>
<keyword evidence="2" id="KW-1133">Transmembrane helix</keyword>
<feature type="region of interest" description="Disordered" evidence="1">
    <location>
        <begin position="246"/>
        <end position="276"/>
    </location>
</feature>